<evidence type="ECO:0000313" key="4">
    <source>
        <dbReference type="EMBL" id="EFC37001.1"/>
    </source>
</evidence>
<dbReference type="InterPro" id="IPR038765">
    <property type="entry name" value="Papain-like_cys_pep_sf"/>
</dbReference>
<dbReference type="AlphaFoldDB" id="D2W1P7"/>
<dbReference type="Gene3D" id="3.90.70.10">
    <property type="entry name" value="Cysteine proteinases"/>
    <property type="match status" value="1"/>
</dbReference>
<protein>
    <submittedName>
        <fullName evidence="4">Predicted protein</fullName>
    </submittedName>
</protein>
<dbReference type="STRING" id="5762.D2W1P7"/>
<dbReference type="Pfam" id="PF00112">
    <property type="entry name" value="Peptidase_C1"/>
    <property type="match status" value="1"/>
</dbReference>
<proteinExistence type="inferred from homology"/>
<evidence type="ECO:0000256" key="1">
    <source>
        <dbReference type="ARBA" id="ARBA00008455"/>
    </source>
</evidence>
<keyword evidence="2" id="KW-0812">Transmembrane</keyword>
<reference evidence="4 5" key="1">
    <citation type="journal article" date="2010" name="Cell">
        <title>The genome of Naegleria gruberi illuminates early eukaryotic versatility.</title>
        <authorList>
            <person name="Fritz-Laylin L.K."/>
            <person name="Prochnik S.E."/>
            <person name="Ginger M.L."/>
            <person name="Dacks J.B."/>
            <person name="Carpenter M.L."/>
            <person name="Field M.C."/>
            <person name="Kuo A."/>
            <person name="Paredez A."/>
            <person name="Chapman J."/>
            <person name="Pham J."/>
            <person name="Shu S."/>
            <person name="Neupane R."/>
            <person name="Cipriano M."/>
            <person name="Mancuso J."/>
            <person name="Tu H."/>
            <person name="Salamov A."/>
            <person name="Lindquist E."/>
            <person name="Shapiro H."/>
            <person name="Lucas S."/>
            <person name="Grigoriev I.V."/>
            <person name="Cande W.Z."/>
            <person name="Fulton C."/>
            <person name="Rokhsar D.S."/>
            <person name="Dawson S.C."/>
        </authorList>
    </citation>
    <scope>NUCLEOTIDE SEQUENCE [LARGE SCALE GENOMIC DNA]</scope>
    <source>
        <strain evidence="4 5">NEG-M</strain>
    </source>
</reference>
<dbReference type="InterPro" id="IPR000668">
    <property type="entry name" value="Peptidase_C1A_C"/>
</dbReference>
<comment type="similarity">
    <text evidence="1">Belongs to the peptidase C1 family.</text>
</comment>
<dbReference type="EMBL" id="GG738923">
    <property type="protein sequence ID" value="EFC37001.1"/>
    <property type="molecule type" value="Genomic_DNA"/>
</dbReference>
<feature type="transmembrane region" description="Helical" evidence="2">
    <location>
        <begin position="20"/>
        <end position="40"/>
    </location>
</feature>
<evidence type="ECO:0000313" key="5">
    <source>
        <dbReference type="Proteomes" id="UP000006671"/>
    </source>
</evidence>
<dbReference type="eggNOG" id="KOG1543">
    <property type="taxonomic scope" value="Eukaryota"/>
</dbReference>
<feature type="domain" description="Peptidase C1A papain C-terminal" evidence="3">
    <location>
        <begin position="114"/>
        <end position="329"/>
    </location>
</feature>
<dbReference type="RefSeq" id="XP_002669745.1">
    <property type="nucleotide sequence ID" value="XM_002669699.1"/>
</dbReference>
<dbReference type="GeneID" id="8856249"/>
<accession>D2W1P7</accession>
<dbReference type="GO" id="GO:0008234">
    <property type="term" value="F:cysteine-type peptidase activity"/>
    <property type="evidence" value="ECO:0007669"/>
    <property type="project" value="InterPro"/>
</dbReference>
<keyword evidence="5" id="KW-1185">Reference proteome</keyword>
<sequence length="335" mass="37457">MKHLVTGNQLTARRSSSSIAFLVVVLLSTMIIMSTNFVILTNGFQMSQDKIDKINSNPNSKWKATRYEKFETQEWKDFVKNLPQIDDSLANSPSSFTSRIGKRHVYHQENNDDIPLTFDVREKWPGCVFPANNIMSCSAVGTFTIVDSISDRFCIATGGKFKKLLSSQYMLECDRDRQGCQGAVESNIFSYLEGNGTTTEECIPYSSGGGEVFDSCSTQCKDGSPLKRYKIKKGSVGSLDIITDMQRDIMKYGSITAGFKMYFGVYQHLDQDIGSFSSTKIIGWGVAEDQTPYWICVFEFGTDWGNNGMFWMLRGADECGIESSAWSALPDISNI</sequence>
<dbReference type="SMART" id="SM00645">
    <property type="entry name" value="Pept_C1"/>
    <property type="match status" value="1"/>
</dbReference>
<dbReference type="KEGG" id="ngr:NAEGRDRAFT_75331"/>
<evidence type="ECO:0000259" key="3">
    <source>
        <dbReference type="SMART" id="SM00645"/>
    </source>
</evidence>
<dbReference type="Proteomes" id="UP000006671">
    <property type="component" value="Unassembled WGS sequence"/>
</dbReference>
<dbReference type="VEuPathDB" id="AmoebaDB:NAEGRDRAFT_75331"/>
<evidence type="ECO:0000256" key="2">
    <source>
        <dbReference type="SAM" id="Phobius"/>
    </source>
</evidence>
<dbReference type="OrthoDB" id="3789175at2759"/>
<organism evidence="5">
    <name type="scientific">Naegleria gruberi</name>
    <name type="common">Amoeba</name>
    <dbReference type="NCBI Taxonomy" id="5762"/>
    <lineage>
        <taxon>Eukaryota</taxon>
        <taxon>Discoba</taxon>
        <taxon>Heterolobosea</taxon>
        <taxon>Tetramitia</taxon>
        <taxon>Eutetramitia</taxon>
        <taxon>Vahlkampfiidae</taxon>
        <taxon>Naegleria</taxon>
    </lineage>
</organism>
<dbReference type="GO" id="GO:0006508">
    <property type="term" value="P:proteolysis"/>
    <property type="evidence" value="ECO:0007669"/>
    <property type="project" value="InterPro"/>
</dbReference>
<dbReference type="PANTHER" id="PTHR12411">
    <property type="entry name" value="CYSTEINE PROTEASE FAMILY C1-RELATED"/>
    <property type="match status" value="1"/>
</dbReference>
<dbReference type="InterPro" id="IPR013128">
    <property type="entry name" value="Peptidase_C1A"/>
</dbReference>
<dbReference type="InParanoid" id="D2W1P7"/>
<dbReference type="SUPFAM" id="SSF54001">
    <property type="entry name" value="Cysteine proteinases"/>
    <property type="match status" value="1"/>
</dbReference>
<gene>
    <name evidence="4" type="ORF">NAEGRDRAFT_75331</name>
</gene>
<keyword evidence="2" id="KW-1133">Transmembrane helix</keyword>
<keyword evidence="2" id="KW-0472">Membrane</keyword>
<name>D2W1P7_NAEGR</name>